<gene>
    <name evidence="2" type="ORF">NHX12_031773</name>
</gene>
<organism evidence="2 3">
    <name type="scientific">Muraenolepis orangiensis</name>
    <name type="common">Patagonian moray cod</name>
    <dbReference type="NCBI Taxonomy" id="630683"/>
    <lineage>
        <taxon>Eukaryota</taxon>
        <taxon>Metazoa</taxon>
        <taxon>Chordata</taxon>
        <taxon>Craniata</taxon>
        <taxon>Vertebrata</taxon>
        <taxon>Euteleostomi</taxon>
        <taxon>Actinopterygii</taxon>
        <taxon>Neopterygii</taxon>
        <taxon>Teleostei</taxon>
        <taxon>Neoteleostei</taxon>
        <taxon>Acanthomorphata</taxon>
        <taxon>Zeiogadaria</taxon>
        <taxon>Gadariae</taxon>
        <taxon>Gadiformes</taxon>
        <taxon>Muraenolepidoidei</taxon>
        <taxon>Muraenolepididae</taxon>
        <taxon>Muraenolepis</taxon>
    </lineage>
</organism>
<keyword evidence="3" id="KW-1185">Reference proteome</keyword>
<dbReference type="Proteomes" id="UP001148018">
    <property type="component" value="Unassembled WGS sequence"/>
</dbReference>
<dbReference type="AlphaFoldDB" id="A0A9Q0E838"/>
<comment type="caution">
    <text evidence="2">The sequence shown here is derived from an EMBL/GenBank/DDBJ whole genome shotgun (WGS) entry which is preliminary data.</text>
</comment>
<feature type="compositionally biased region" description="Basic residues" evidence="1">
    <location>
        <begin position="83"/>
        <end position="97"/>
    </location>
</feature>
<evidence type="ECO:0000313" key="3">
    <source>
        <dbReference type="Proteomes" id="UP001148018"/>
    </source>
</evidence>
<reference evidence="2" key="1">
    <citation type="submission" date="2022-07" db="EMBL/GenBank/DDBJ databases">
        <title>Chromosome-level genome of Muraenolepis orangiensis.</title>
        <authorList>
            <person name="Kim J."/>
        </authorList>
    </citation>
    <scope>NUCLEOTIDE SEQUENCE</scope>
    <source>
        <strain evidence="2">KU_S4_2022</strain>
        <tissue evidence="2">Muscle</tissue>
    </source>
</reference>
<sequence>MGHPDRRPTPPGSPMTNQVPETRDQESPRDCTGSAVPGAWGHCSGLKMQQNAAFFSVLPGLPQLVQRGLLRPRPRSAAQQHVSSRRRRLPSSRRYRRSPPCVTPQDRNTNS</sequence>
<dbReference type="EMBL" id="JANIIK010000047">
    <property type="protein sequence ID" value="KAJ3600798.1"/>
    <property type="molecule type" value="Genomic_DNA"/>
</dbReference>
<evidence type="ECO:0000256" key="1">
    <source>
        <dbReference type="SAM" id="MobiDB-lite"/>
    </source>
</evidence>
<accession>A0A9Q0E838</accession>
<protein>
    <submittedName>
        <fullName evidence="2">Uncharacterized protein</fullName>
    </submittedName>
</protein>
<proteinExistence type="predicted"/>
<feature type="region of interest" description="Disordered" evidence="1">
    <location>
        <begin position="1"/>
        <end position="35"/>
    </location>
</feature>
<evidence type="ECO:0000313" key="2">
    <source>
        <dbReference type="EMBL" id="KAJ3600798.1"/>
    </source>
</evidence>
<name>A0A9Q0E838_9TELE</name>
<feature type="region of interest" description="Disordered" evidence="1">
    <location>
        <begin position="70"/>
        <end position="111"/>
    </location>
</feature>